<dbReference type="InterPro" id="IPR020562">
    <property type="entry name" value="PRibGlycinamide_synth_N"/>
</dbReference>
<keyword evidence="4 11" id="KW-0436">Ligase</keyword>
<organism evidence="14 15">
    <name type="scientific">Clostridium gelidum</name>
    <dbReference type="NCBI Taxonomy" id="704125"/>
    <lineage>
        <taxon>Bacteria</taxon>
        <taxon>Bacillati</taxon>
        <taxon>Bacillota</taxon>
        <taxon>Clostridia</taxon>
        <taxon>Eubacteriales</taxon>
        <taxon>Clostridiaceae</taxon>
        <taxon>Clostridium</taxon>
    </lineage>
</organism>
<evidence type="ECO:0000256" key="5">
    <source>
        <dbReference type="ARBA" id="ARBA00022741"/>
    </source>
</evidence>
<feature type="domain" description="ATP-grasp" evidence="13">
    <location>
        <begin position="107"/>
        <end position="313"/>
    </location>
</feature>
<dbReference type="InterPro" id="IPR020561">
    <property type="entry name" value="PRibGlycinamid_synth_ATP-grasp"/>
</dbReference>
<accession>A0ABM7T8K6</accession>
<name>A0ABM7T8K6_9CLOT</name>
<dbReference type="SUPFAM" id="SSF56059">
    <property type="entry name" value="Glutathione synthetase ATP-binding domain-like"/>
    <property type="match status" value="1"/>
</dbReference>
<sequence length="416" mass="45499">MKILLIGAGGREHALAWKLAKSEKVEKIFVAPGNGGTAIENKCENVNITDICELVKFAQKEIIDLTIVGPEDPLTKGIVNEFKKEGLKIFGPAENGAQLEGSKSFSKEFMKKYGVKTAEYEKFTNVDEALKYLETCPYPTVVKADGLAAGKGVAICANKEEAIIAVKSYMVEDIFNGAGQKIIIEEFLEGVEASILSITDGKTIIPFISGKDHKQIFDGGIGPNTGGMGVLAPNPYVTDNVMKDFEDNIMARTLTGIREEGFDYKGIIFFGIMITEKGTYLLEYNVRMGDPETQSVLYLMESDLVEVIEAALREELDKTTIKWNDGVCINVVLSSGGYPGEFVKGYEISIDEKVRDKVFLAGAKAEDGVLKTNGGRVLSVVGLGKTVEEARIDAYENIKYVTFKDAYCRTDIGIHK</sequence>
<dbReference type="HAMAP" id="MF_00138">
    <property type="entry name" value="GARS"/>
    <property type="match status" value="1"/>
</dbReference>
<dbReference type="RefSeq" id="WP_224034554.1">
    <property type="nucleotide sequence ID" value="NZ_AP024849.1"/>
</dbReference>
<dbReference type="Gene3D" id="3.40.50.20">
    <property type="match status" value="1"/>
</dbReference>
<gene>
    <name evidence="11 14" type="primary">purD</name>
    <name evidence="14" type="ORF">psyc5s11_43500</name>
</gene>
<dbReference type="Pfam" id="PF02843">
    <property type="entry name" value="GARS_C"/>
    <property type="match status" value="1"/>
</dbReference>
<comment type="pathway">
    <text evidence="2 11">Purine metabolism; IMP biosynthesis via de novo pathway; N(1)-(5-phospho-D-ribosyl)glycinamide from 5-phospho-alpha-D-ribose 1-diphosphate: step 2/2.</text>
</comment>
<evidence type="ECO:0000256" key="3">
    <source>
        <dbReference type="ARBA" id="ARBA00013255"/>
    </source>
</evidence>
<evidence type="ECO:0000256" key="4">
    <source>
        <dbReference type="ARBA" id="ARBA00022598"/>
    </source>
</evidence>
<dbReference type="Gene3D" id="3.30.1490.20">
    <property type="entry name" value="ATP-grasp fold, A domain"/>
    <property type="match status" value="1"/>
</dbReference>
<dbReference type="PANTHER" id="PTHR43472">
    <property type="entry name" value="PHOSPHORIBOSYLAMINE--GLYCINE LIGASE"/>
    <property type="match status" value="1"/>
</dbReference>
<evidence type="ECO:0000256" key="2">
    <source>
        <dbReference type="ARBA" id="ARBA00005174"/>
    </source>
</evidence>
<dbReference type="NCBIfam" id="TIGR00877">
    <property type="entry name" value="purD"/>
    <property type="match status" value="1"/>
</dbReference>
<evidence type="ECO:0000256" key="10">
    <source>
        <dbReference type="ARBA" id="ARBA00042864"/>
    </source>
</evidence>
<dbReference type="InterPro" id="IPR013815">
    <property type="entry name" value="ATP_grasp_subdomain_1"/>
</dbReference>
<keyword evidence="6 11" id="KW-0658">Purine biosynthesis</keyword>
<evidence type="ECO:0000256" key="6">
    <source>
        <dbReference type="ARBA" id="ARBA00022755"/>
    </source>
</evidence>
<proteinExistence type="inferred from homology"/>
<comment type="cofactor">
    <cofactor evidence="1">
        <name>Mn(2+)</name>
        <dbReference type="ChEBI" id="CHEBI:29035"/>
    </cofactor>
</comment>
<evidence type="ECO:0000256" key="11">
    <source>
        <dbReference type="HAMAP-Rule" id="MF_00138"/>
    </source>
</evidence>
<keyword evidence="5 12" id="KW-0547">Nucleotide-binding</keyword>
<dbReference type="Gene3D" id="3.30.470.20">
    <property type="entry name" value="ATP-grasp fold, B domain"/>
    <property type="match status" value="1"/>
</dbReference>
<comment type="similarity">
    <text evidence="8 11">Belongs to the GARS family.</text>
</comment>
<dbReference type="GO" id="GO:0016874">
    <property type="term" value="F:ligase activity"/>
    <property type="evidence" value="ECO:0007669"/>
    <property type="project" value="UniProtKB-KW"/>
</dbReference>
<dbReference type="InterPro" id="IPR016185">
    <property type="entry name" value="PreATP-grasp_dom_sf"/>
</dbReference>
<evidence type="ECO:0000313" key="14">
    <source>
        <dbReference type="EMBL" id="BCZ48283.1"/>
    </source>
</evidence>
<dbReference type="Proteomes" id="UP000824633">
    <property type="component" value="Chromosome"/>
</dbReference>
<dbReference type="Pfam" id="PF02844">
    <property type="entry name" value="GARS_N"/>
    <property type="match status" value="1"/>
</dbReference>
<keyword evidence="7 12" id="KW-0067">ATP-binding</keyword>
<keyword evidence="15" id="KW-1185">Reference proteome</keyword>
<dbReference type="InterPro" id="IPR011761">
    <property type="entry name" value="ATP-grasp"/>
</dbReference>
<dbReference type="InterPro" id="IPR000115">
    <property type="entry name" value="PRibGlycinamide_synth"/>
</dbReference>
<dbReference type="SUPFAM" id="SSF51246">
    <property type="entry name" value="Rudiment single hybrid motif"/>
    <property type="match status" value="1"/>
</dbReference>
<dbReference type="EC" id="6.3.4.13" evidence="3 11"/>
<dbReference type="EMBL" id="AP024849">
    <property type="protein sequence ID" value="BCZ48283.1"/>
    <property type="molecule type" value="Genomic_DNA"/>
</dbReference>
<dbReference type="InterPro" id="IPR037123">
    <property type="entry name" value="PRibGlycinamide_synth_C_sf"/>
</dbReference>
<dbReference type="SUPFAM" id="SSF52440">
    <property type="entry name" value="PreATP-grasp domain"/>
    <property type="match status" value="1"/>
</dbReference>
<protein>
    <recommendedName>
        <fullName evidence="3 11">Phosphoribosylamine--glycine ligase</fullName>
        <ecNumber evidence="3 11">6.3.4.13</ecNumber>
    </recommendedName>
    <alternativeName>
        <fullName evidence="11">GARS</fullName>
    </alternativeName>
    <alternativeName>
        <fullName evidence="9 11">Glycinamide ribonucleotide synthetase</fullName>
    </alternativeName>
    <alternativeName>
        <fullName evidence="10 11">Phosphoribosylglycinamide synthetase</fullName>
    </alternativeName>
</protein>
<dbReference type="SMART" id="SM01209">
    <property type="entry name" value="GARS_A"/>
    <property type="match status" value="1"/>
</dbReference>
<evidence type="ECO:0000256" key="7">
    <source>
        <dbReference type="ARBA" id="ARBA00022840"/>
    </source>
</evidence>
<dbReference type="PROSITE" id="PS50975">
    <property type="entry name" value="ATP_GRASP"/>
    <property type="match status" value="1"/>
</dbReference>
<dbReference type="SMART" id="SM01210">
    <property type="entry name" value="GARS_C"/>
    <property type="match status" value="1"/>
</dbReference>
<evidence type="ECO:0000256" key="1">
    <source>
        <dbReference type="ARBA" id="ARBA00001936"/>
    </source>
</evidence>
<dbReference type="Pfam" id="PF01071">
    <property type="entry name" value="GARS_A"/>
    <property type="match status" value="1"/>
</dbReference>
<reference evidence="15" key="1">
    <citation type="submission" date="2021-07" db="EMBL/GenBank/DDBJ databases">
        <title>Complete genome sequencing of a Clostridium isolate.</title>
        <authorList>
            <person name="Ueki A."/>
            <person name="Tonouchi A."/>
        </authorList>
    </citation>
    <scope>NUCLEOTIDE SEQUENCE [LARGE SCALE GENOMIC DNA]</scope>
    <source>
        <strain evidence="15">C5S11</strain>
    </source>
</reference>
<evidence type="ECO:0000259" key="13">
    <source>
        <dbReference type="PROSITE" id="PS50975"/>
    </source>
</evidence>
<evidence type="ECO:0000256" key="9">
    <source>
        <dbReference type="ARBA" id="ARBA00042242"/>
    </source>
</evidence>
<dbReference type="Gene3D" id="3.90.600.10">
    <property type="entry name" value="Phosphoribosylglycinamide synthetase, C-terminal domain"/>
    <property type="match status" value="1"/>
</dbReference>
<dbReference type="PANTHER" id="PTHR43472:SF1">
    <property type="entry name" value="PHOSPHORIBOSYLAMINE--GLYCINE LIGASE, CHLOROPLASTIC"/>
    <property type="match status" value="1"/>
</dbReference>
<dbReference type="InterPro" id="IPR011054">
    <property type="entry name" value="Rudment_hybrid_motif"/>
</dbReference>
<evidence type="ECO:0000256" key="8">
    <source>
        <dbReference type="ARBA" id="ARBA00038345"/>
    </source>
</evidence>
<dbReference type="InterPro" id="IPR020560">
    <property type="entry name" value="PRibGlycinamide_synth_C-dom"/>
</dbReference>
<evidence type="ECO:0000256" key="12">
    <source>
        <dbReference type="PROSITE-ProRule" id="PRU00409"/>
    </source>
</evidence>
<evidence type="ECO:0000313" key="15">
    <source>
        <dbReference type="Proteomes" id="UP000824633"/>
    </source>
</evidence>
<comment type="catalytic activity">
    <reaction evidence="11">
        <text>5-phospho-beta-D-ribosylamine + glycine + ATP = N(1)-(5-phospho-beta-D-ribosyl)glycinamide + ADP + phosphate + H(+)</text>
        <dbReference type="Rhea" id="RHEA:17453"/>
        <dbReference type="ChEBI" id="CHEBI:15378"/>
        <dbReference type="ChEBI" id="CHEBI:30616"/>
        <dbReference type="ChEBI" id="CHEBI:43474"/>
        <dbReference type="ChEBI" id="CHEBI:57305"/>
        <dbReference type="ChEBI" id="CHEBI:58681"/>
        <dbReference type="ChEBI" id="CHEBI:143788"/>
        <dbReference type="ChEBI" id="CHEBI:456216"/>
        <dbReference type="EC" id="6.3.4.13"/>
    </reaction>
</comment>